<dbReference type="Proteomes" id="UP001173801">
    <property type="component" value="Unassembled WGS sequence"/>
</dbReference>
<keyword evidence="3 5" id="KW-0560">Oxidoreductase</keyword>
<comment type="caution">
    <text evidence="5">Lacks conserved residue(s) required for the propagation of feature annotation.</text>
</comment>
<organism evidence="7 8">
    <name type="scientific">Campylobacter gastrosuis</name>
    <dbReference type="NCBI Taxonomy" id="2974576"/>
    <lineage>
        <taxon>Bacteria</taxon>
        <taxon>Pseudomonadati</taxon>
        <taxon>Campylobacterota</taxon>
        <taxon>Epsilonproteobacteria</taxon>
        <taxon>Campylobacterales</taxon>
        <taxon>Campylobacteraceae</taxon>
        <taxon>Campylobacter</taxon>
    </lineage>
</organism>
<protein>
    <recommendedName>
        <fullName evidence="5">GDP-L-fucose synthase</fullName>
        <ecNumber evidence="5">1.1.1.271</ecNumber>
    </recommendedName>
    <alternativeName>
        <fullName evidence="5">GDP-4-keto-6-deoxy-D-mannose-3,5-epimerase-4-reductase</fullName>
    </alternativeName>
</protein>
<evidence type="ECO:0000256" key="2">
    <source>
        <dbReference type="ARBA" id="ARBA00022857"/>
    </source>
</evidence>
<dbReference type="SUPFAM" id="SSF51735">
    <property type="entry name" value="NAD(P)-binding Rossmann-fold domains"/>
    <property type="match status" value="1"/>
</dbReference>
<evidence type="ECO:0000256" key="5">
    <source>
        <dbReference type="HAMAP-Rule" id="MF_00956"/>
    </source>
</evidence>
<dbReference type="CDD" id="cd05239">
    <property type="entry name" value="GDP_FS_SDR_e"/>
    <property type="match status" value="1"/>
</dbReference>
<keyword evidence="2 5" id="KW-0521">NADP</keyword>
<evidence type="ECO:0000256" key="1">
    <source>
        <dbReference type="ARBA" id="ARBA00005959"/>
    </source>
</evidence>
<keyword evidence="5" id="KW-0511">Multifunctional enzyme</keyword>
<feature type="binding site" evidence="5">
    <location>
        <position position="140"/>
    </location>
    <ligand>
        <name>NADP(+)</name>
        <dbReference type="ChEBI" id="CHEBI:58349"/>
    </ligand>
</feature>
<keyword evidence="8" id="KW-1185">Reference proteome</keyword>
<evidence type="ECO:0000313" key="7">
    <source>
        <dbReference type="EMBL" id="MDL0089339.1"/>
    </source>
</evidence>
<accession>A0ABT7HR03</accession>
<feature type="site" description="Important for catalytic activity" evidence="5">
    <location>
        <position position="107"/>
    </location>
</feature>
<dbReference type="InterPro" id="IPR001509">
    <property type="entry name" value="Epimerase_deHydtase"/>
</dbReference>
<comment type="caution">
    <text evidence="7">The sequence shown here is derived from an EMBL/GenBank/DDBJ whole genome shotgun (WGS) entry which is preliminary data.</text>
</comment>
<gene>
    <name evidence="5" type="primary">fcl</name>
    <name evidence="7" type="ORF">NYG85_08180</name>
</gene>
<evidence type="ECO:0000313" key="8">
    <source>
        <dbReference type="Proteomes" id="UP001173801"/>
    </source>
</evidence>
<dbReference type="Gene3D" id="3.90.25.10">
    <property type="entry name" value="UDP-galactose 4-epimerase, domain 1"/>
    <property type="match status" value="1"/>
</dbReference>
<dbReference type="Gene3D" id="3.40.50.720">
    <property type="entry name" value="NAD(P)-binding Rossmann-like Domain"/>
    <property type="match status" value="1"/>
</dbReference>
<comment type="similarity">
    <text evidence="1 5">Belongs to the NAD(P)-dependent epimerase/dehydratase family. Fucose synthase subfamily.</text>
</comment>
<feature type="active site" description="Proton donor/acceptor" evidence="5">
    <location>
        <position position="136"/>
    </location>
</feature>
<dbReference type="InterPro" id="IPR028614">
    <property type="entry name" value="GDP_fucose/colitose_synth"/>
</dbReference>
<dbReference type="InterPro" id="IPR036291">
    <property type="entry name" value="NAD(P)-bd_dom_sf"/>
</dbReference>
<dbReference type="HAMAP" id="MF_00956">
    <property type="entry name" value="GDP_fucose_synth"/>
    <property type="match status" value="1"/>
</dbReference>
<feature type="binding site" evidence="5">
    <location>
        <position position="307"/>
    </location>
    <ligand>
        <name>substrate</name>
    </ligand>
</feature>
<dbReference type="Pfam" id="PF01370">
    <property type="entry name" value="Epimerase"/>
    <property type="match status" value="1"/>
</dbReference>
<dbReference type="RefSeq" id="WP_284937999.1">
    <property type="nucleotide sequence ID" value="NZ_JANURM010000011.1"/>
</dbReference>
<dbReference type="PANTHER" id="PTHR43238">
    <property type="entry name" value="GDP-L-FUCOSE SYNTHASE"/>
    <property type="match status" value="1"/>
</dbReference>
<dbReference type="EMBL" id="JANURM010000011">
    <property type="protein sequence ID" value="MDL0089339.1"/>
    <property type="molecule type" value="Genomic_DNA"/>
</dbReference>
<proteinExistence type="inferred from homology"/>
<reference evidence="7" key="1">
    <citation type="submission" date="2022-08" db="EMBL/GenBank/DDBJ databases">
        <authorList>
            <person name="Wang H."/>
        </authorList>
    </citation>
    <scope>NUCLEOTIDE SEQUENCE</scope>
    <source>
        <strain evidence="7">PS10</strain>
    </source>
</reference>
<feature type="domain" description="NAD-dependent epimerase/dehydratase" evidence="6">
    <location>
        <begin position="7"/>
        <end position="259"/>
    </location>
</feature>
<dbReference type="EC" id="1.1.1.271" evidence="5"/>
<comment type="function">
    <text evidence="5">Catalyzes the two-step NADP-dependent conversion of GDP-4-dehydro-6-deoxy-D-mannose to GDP-fucose, involving an epimerase and a reductase reaction.</text>
</comment>
<name>A0ABT7HR03_9BACT</name>
<comment type="pathway">
    <text evidence="5">Nucleotide-sugar biosynthesis; GDP-L-fucose biosynthesis via de novo pathway; GDP-L-fucose from GDP-alpha-D-mannose: step 2/2.</text>
</comment>
<evidence type="ECO:0000256" key="4">
    <source>
        <dbReference type="ARBA" id="ARBA00023235"/>
    </source>
</evidence>
<keyword evidence="4 5" id="KW-0413">Isomerase</keyword>
<evidence type="ECO:0000259" key="6">
    <source>
        <dbReference type="Pfam" id="PF01370"/>
    </source>
</evidence>
<evidence type="ECO:0000256" key="3">
    <source>
        <dbReference type="ARBA" id="ARBA00023002"/>
    </source>
</evidence>
<feature type="binding site" evidence="5">
    <location>
        <begin position="11"/>
        <end position="17"/>
    </location>
    <ligand>
        <name>NADP(+)</name>
        <dbReference type="ChEBI" id="CHEBI:58349"/>
    </ligand>
</feature>
<comment type="catalytic activity">
    <reaction evidence="5">
        <text>GDP-beta-L-fucose + NADP(+) = GDP-4-dehydro-alpha-D-rhamnose + NADPH + H(+)</text>
        <dbReference type="Rhea" id="RHEA:18885"/>
        <dbReference type="ChEBI" id="CHEBI:15378"/>
        <dbReference type="ChEBI" id="CHEBI:57273"/>
        <dbReference type="ChEBI" id="CHEBI:57783"/>
        <dbReference type="ChEBI" id="CHEBI:57964"/>
        <dbReference type="ChEBI" id="CHEBI:58349"/>
        <dbReference type="EC" id="1.1.1.271"/>
    </reaction>
</comment>
<sequence>MDKNSKIYIAGHKGTAGTALVKNLKQMGFNNLILKTRQELDLTNQKEVANFFATSKPEYVFLCAVLPCGAANVAQRADFIYENLMLQNNVIHHSYLNSVKKLICYGSGYMYPYLAQNPLKESFMLEGNLEYGAYTFAIAKIAGAAMCEAYNIQYGTNFLCLALNNLYGTKANFEFGKSRVLPALIRKFHLAKLLEENNFKAVLDDLNMGENEAKKLLNDFGISSKSVEIWGNGKVKREFIHSDDLAQASIFVMQNINFKDLILQPNPQNTHINIGSGVAYSIAEVANMIKDIVGFKGELVFNASRPDSTMDRLMDVSKIHSLGWKHKINLEQGIKMMYEWYQNGGGYSPYLKPVNNPKFTPNHCTLKRSANA</sequence>
<dbReference type="PANTHER" id="PTHR43238:SF1">
    <property type="entry name" value="GDP-L-FUCOSE SYNTHASE"/>
    <property type="match status" value="1"/>
</dbReference>
<feature type="binding site" evidence="5">
    <location>
        <position position="187"/>
    </location>
    <ligand>
        <name>substrate</name>
    </ligand>
</feature>
<feature type="binding site" evidence="5">
    <location>
        <position position="230"/>
    </location>
    <ligand>
        <name>substrate</name>
    </ligand>
</feature>
<reference evidence="7" key="2">
    <citation type="journal article" date="2023" name="Microorganisms">
        <title>Isolation and Genomic Characteristics of Cat-Borne Campylobacter felis sp. nov. and Sheep-Borne Campylobacter ovis sp. nov.</title>
        <authorList>
            <person name="Wang H."/>
            <person name="Li Y."/>
            <person name="Gu Y."/>
            <person name="Zhou G."/>
            <person name="Chen X."/>
            <person name="Zhang X."/>
            <person name="Shao Z."/>
            <person name="Zhang J."/>
            <person name="Zhang M."/>
        </authorList>
    </citation>
    <scope>NUCLEOTIDE SEQUENCE</scope>
    <source>
        <strain evidence="7">PS10</strain>
    </source>
</reference>
<feature type="binding site" evidence="5">
    <location>
        <position position="237"/>
    </location>
    <ligand>
        <name>substrate</name>
    </ligand>
</feature>